<organism evidence="1">
    <name type="scientific">uncultured Desulfovibrio sp</name>
    <dbReference type="NCBI Taxonomy" id="167968"/>
    <lineage>
        <taxon>Bacteria</taxon>
        <taxon>Pseudomonadati</taxon>
        <taxon>Thermodesulfobacteriota</taxon>
        <taxon>Desulfovibrionia</taxon>
        <taxon>Desulfovibrionales</taxon>
        <taxon>Desulfovibrionaceae</taxon>
        <taxon>Desulfovibrio</taxon>
        <taxon>environmental samples</taxon>
    </lineage>
</organism>
<dbReference type="EMBL" id="FMJC01000002">
    <property type="protein sequence ID" value="SCM71879.1"/>
    <property type="molecule type" value="Genomic_DNA"/>
</dbReference>
<name>A0A212L3E4_9BACT</name>
<reference evidence="1" key="1">
    <citation type="submission" date="2016-08" db="EMBL/GenBank/DDBJ databases">
        <authorList>
            <person name="Seilhamer J.J."/>
        </authorList>
    </citation>
    <scope>NUCLEOTIDE SEQUENCE</scope>
    <source>
        <strain evidence="1">86-1</strain>
    </source>
</reference>
<accession>A0A212L3E4</accession>
<dbReference type="AlphaFoldDB" id="A0A212L3E4"/>
<proteinExistence type="predicted"/>
<sequence>MLKQFLILKKIDCNILKIMLIRQRWLKLLFVSGVPSWHVPAVSIHISNQKTAVPPEADNRRNVNRYGAWH</sequence>
<evidence type="ECO:0000313" key="1">
    <source>
        <dbReference type="EMBL" id="SCM71879.1"/>
    </source>
</evidence>
<protein>
    <submittedName>
        <fullName evidence="1">Uncharacterized protein</fullName>
    </submittedName>
</protein>
<gene>
    <name evidence="1" type="ORF">KL86DES1_20258</name>
</gene>